<feature type="compositionally biased region" description="Acidic residues" evidence="1">
    <location>
        <begin position="282"/>
        <end position="296"/>
    </location>
</feature>
<dbReference type="Gene3D" id="3.30.530.20">
    <property type="match status" value="1"/>
</dbReference>
<evidence type="ECO:0000313" key="3">
    <source>
        <dbReference type="EMBL" id="SDQ47795.1"/>
    </source>
</evidence>
<feature type="domain" description="Coenzyme Q-binding protein COQ10 START" evidence="2">
    <location>
        <begin position="132"/>
        <end position="252"/>
    </location>
</feature>
<dbReference type="Pfam" id="PF03364">
    <property type="entry name" value="Polyketide_cyc"/>
    <property type="match status" value="1"/>
</dbReference>
<reference evidence="3 4" key="1">
    <citation type="submission" date="2016-10" db="EMBL/GenBank/DDBJ databases">
        <authorList>
            <person name="de Groot N.N."/>
        </authorList>
    </citation>
    <scope>NUCLEOTIDE SEQUENCE [LARGE SCALE GENOMIC DNA]</scope>
    <source>
        <strain evidence="3 4">DSM 43794</strain>
    </source>
</reference>
<dbReference type="PANTHER" id="PTHR33824">
    <property type="entry name" value="POLYKETIDE CYCLASE/DEHYDRASE AND LIPID TRANSPORT SUPERFAMILY PROTEIN"/>
    <property type="match status" value="1"/>
</dbReference>
<organism evidence="3 4">
    <name type="scientific">Thermostaphylospora chromogena</name>
    <dbReference type="NCBI Taxonomy" id="35622"/>
    <lineage>
        <taxon>Bacteria</taxon>
        <taxon>Bacillati</taxon>
        <taxon>Actinomycetota</taxon>
        <taxon>Actinomycetes</taxon>
        <taxon>Streptosporangiales</taxon>
        <taxon>Thermomonosporaceae</taxon>
        <taxon>Thermostaphylospora</taxon>
    </lineage>
</organism>
<sequence>MTEKIEEQTAQRPGEGLPTQRLVKELRGLAGALGERALASMTDRATALTARLTEYAEGGGKAGSRAGQAAEETSSKAGRGLGVLHGVGRAVKGVGQAAKGVGQVAQAVSGSRKGKAEGDKTRVTNIIESIDIGAPRSVVYDQWTRFEDFPSFMKKVENVKQESDEELTWKAQIFWSHRSWKAEIIDQVPDERILWRSSGEKGYVDGAVTFHELEPRLTRVMLVLEYHPKGFFEHVGNLWRAQGRRVRLELKHFRRHVMTQTLLHPEEVEGWRKEIHEGSVVSEDESAEGAENESAEEEQRPADEKAAESKSETEPEKRKRKPAAAGAEEKDTEGADKADKEADEEGAAEESSAPAR</sequence>
<dbReference type="EMBL" id="FNKK01000002">
    <property type="protein sequence ID" value="SDQ47795.1"/>
    <property type="molecule type" value="Genomic_DNA"/>
</dbReference>
<dbReference type="InterPro" id="IPR023393">
    <property type="entry name" value="START-like_dom_sf"/>
</dbReference>
<dbReference type="OrthoDB" id="3695445at2"/>
<dbReference type="PANTHER" id="PTHR33824:SF7">
    <property type="entry name" value="POLYKETIDE CYCLASE_DEHYDRASE AND LIPID TRANSPORT SUPERFAMILY PROTEIN"/>
    <property type="match status" value="1"/>
</dbReference>
<gene>
    <name evidence="3" type="ORF">SAMN04489764_0832</name>
</gene>
<feature type="region of interest" description="Disordered" evidence="1">
    <location>
        <begin position="277"/>
        <end position="356"/>
    </location>
</feature>
<feature type="region of interest" description="Disordered" evidence="1">
    <location>
        <begin position="57"/>
        <end position="81"/>
    </location>
</feature>
<dbReference type="AlphaFoldDB" id="A0A1H1B766"/>
<dbReference type="RefSeq" id="WP_093257845.1">
    <property type="nucleotide sequence ID" value="NZ_FNKK01000002.1"/>
</dbReference>
<evidence type="ECO:0000313" key="4">
    <source>
        <dbReference type="Proteomes" id="UP000217103"/>
    </source>
</evidence>
<dbReference type="SUPFAM" id="SSF55961">
    <property type="entry name" value="Bet v1-like"/>
    <property type="match status" value="1"/>
</dbReference>
<accession>A0A1H1B766</accession>
<proteinExistence type="predicted"/>
<dbReference type="InterPro" id="IPR047137">
    <property type="entry name" value="ORF3"/>
</dbReference>
<name>A0A1H1B766_9ACTN</name>
<evidence type="ECO:0000256" key="1">
    <source>
        <dbReference type="SAM" id="MobiDB-lite"/>
    </source>
</evidence>
<dbReference type="STRING" id="35622.SAMN04489764_0832"/>
<protein>
    <submittedName>
        <fullName evidence="3">Uncharacterized membrane protein</fullName>
    </submittedName>
</protein>
<dbReference type="CDD" id="cd07817">
    <property type="entry name" value="SRPBCC_8"/>
    <property type="match status" value="1"/>
</dbReference>
<dbReference type="InterPro" id="IPR005031">
    <property type="entry name" value="COQ10_START"/>
</dbReference>
<feature type="compositionally biased region" description="Basic and acidic residues" evidence="1">
    <location>
        <begin position="297"/>
        <end position="317"/>
    </location>
</feature>
<evidence type="ECO:0000259" key="2">
    <source>
        <dbReference type="Pfam" id="PF03364"/>
    </source>
</evidence>
<dbReference type="Proteomes" id="UP000217103">
    <property type="component" value="Unassembled WGS sequence"/>
</dbReference>
<keyword evidence="4" id="KW-1185">Reference proteome</keyword>
<feature type="compositionally biased region" description="Basic and acidic residues" evidence="1">
    <location>
        <begin position="327"/>
        <end position="340"/>
    </location>
</feature>